<keyword evidence="3" id="KW-1185">Reference proteome</keyword>
<dbReference type="AlphaFoldDB" id="A0A6A6SUN0"/>
<dbReference type="EMBL" id="MU004466">
    <property type="protein sequence ID" value="KAF2650138.1"/>
    <property type="molecule type" value="Genomic_DNA"/>
</dbReference>
<feature type="region of interest" description="Disordered" evidence="1">
    <location>
        <begin position="134"/>
        <end position="234"/>
    </location>
</feature>
<sequence length="234" mass="25787">MDETPTSADAGAGAAAVPKPQTPAPPTVQPSLTSTTVSSPVTSSLTINRRHKRHNTSVSSKDRVKLFLDLGSLPPPKPSHHRESSQEPDPEMSTGPEIQFLQMQDQTPERRKVLERCHVAGPDDGVAVRDFASCESREQTRASVKAPPVQMYREEARKSVGKRRKEWKIQQRKSARRVASQRGGENGKSGNSEETKEEPETLETVNSSKNEDTGRRHSSLPEFLAGVCRSLKRS</sequence>
<proteinExistence type="predicted"/>
<feature type="region of interest" description="Disordered" evidence="1">
    <location>
        <begin position="1"/>
        <end position="99"/>
    </location>
</feature>
<name>A0A6A6SUN0_9PLEO</name>
<gene>
    <name evidence="2" type="ORF">K491DRAFT_721051</name>
</gene>
<feature type="compositionally biased region" description="Low complexity" evidence="1">
    <location>
        <begin position="29"/>
        <end position="46"/>
    </location>
</feature>
<evidence type="ECO:0000313" key="3">
    <source>
        <dbReference type="Proteomes" id="UP000799324"/>
    </source>
</evidence>
<accession>A0A6A6SUN0</accession>
<reference evidence="2" key="1">
    <citation type="journal article" date="2020" name="Stud. Mycol.">
        <title>101 Dothideomycetes genomes: a test case for predicting lifestyles and emergence of pathogens.</title>
        <authorList>
            <person name="Haridas S."/>
            <person name="Albert R."/>
            <person name="Binder M."/>
            <person name="Bloem J."/>
            <person name="Labutti K."/>
            <person name="Salamov A."/>
            <person name="Andreopoulos B."/>
            <person name="Baker S."/>
            <person name="Barry K."/>
            <person name="Bills G."/>
            <person name="Bluhm B."/>
            <person name="Cannon C."/>
            <person name="Castanera R."/>
            <person name="Culley D."/>
            <person name="Daum C."/>
            <person name="Ezra D."/>
            <person name="Gonzalez J."/>
            <person name="Henrissat B."/>
            <person name="Kuo A."/>
            <person name="Liang C."/>
            <person name="Lipzen A."/>
            <person name="Lutzoni F."/>
            <person name="Magnuson J."/>
            <person name="Mondo S."/>
            <person name="Nolan M."/>
            <person name="Ohm R."/>
            <person name="Pangilinan J."/>
            <person name="Park H.-J."/>
            <person name="Ramirez L."/>
            <person name="Alfaro M."/>
            <person name="Sun H."/>
            <person name="Tritt A."/>
            <person name="Yoshinaga Y."/>
            <person name="Zwiers L.-H."/>
            <person name="Turgeon B."/>
            <person name="Goodwin S."/>
            <person name="Spatafora J."/>
            <person name="Crous P."/>
            <person name="Grigoriev I."/>
        </authorList>
    </citation>
    <scope>NUCLEOTIDE SEQUENCE</scope>
    <source>
        <strain evidence="2">CBS 122681</strain>
    </source>
</reference>
<protein>
    <submittedName>
        <fullName evidence="2">Uncharacterized protein</fullName>
    </submittedName>
</protein>
<dbReference type="Proteomes" id="UP000799324">
    <property type="component" value="Unassembled WGS sequence"/>
</dbReference>
<evidence type="ECO:0000313" key="2">
    <source>
        <dbReference type="EMBL" id="KAF2650138.1"/>
    </source>
</evidence>
<organism evidence="2 3">
    <name type="scientific">Lophiostoma macrostomum CBS 122681</name>
    <dbReference type="NCBI Taxonomy" id="1314788"/>
    <lineage>
        <taxon>Eukaryota</taxon>
        <taxon>Fungi</taxon>
        <taxon>Dikarya</taxon>
        <taxon>Ascomycota</taxon>
        <taxon>Pezizomycotina</taxon>
        <taxon>Dothideomycetes</taxon>
        <taxon>Pleosporomycetidae</taxon>
        <taxon>Pleosporales</taxon>
        <taxon>Lophiostomataceae</taxon>
        <taxon>Lophiostoma</taxon>
    </lineage>
</organism>
<feature type="compositionally biased region" description="Basic residues" evidence="1">
    <location>
        <begin position="159"/>
        <end position="176"/>
    </location>
</feature>
<evidence type="ECO:0000256" key="1">
    <source>
        <dbReference type="SAM" id="MobiDB-lite"/>
    </source>
</evidence>